<dbReference type="Pfam" id="PF00768">
    <property type="entry name" value="Peptidase_S11"/>
    <property type="match status" value="1"/>
</dbReference>
<dbReference type="Gene3D" id="3.40.710.10">
    <property type="entry name" value="DD-peptidase/beta-lactamase superfamily"/>
    <property type="match status" value="1"/>
</dbReference>
<evidence type="ECO:0000259" key="1">
    <source>
        <dbReference type="Pfam" id="PF00768"/>
    </source>
</evidence>
<dbReference type="Proteomes" id="UP001167919">
    <property type="component" value="Unassembled WGS sequence"/>
</dbReference>
<name>A0AAJ1R9N1_9LACO</name>
<dbReference type="EMBL" id="SDWY01000001">
    <property type="protein sequence ID" value="MDN6899795.1"/>
    <property type="molecule type" value="Genomic_DNA"/>
</dbReference>
<protein>
    <recommendedName>
        <fullName evidence="1">Peptidase S11 D-alanyl-D-alanine carboxypeptidase A N-terminal domain-containing protein</fullName>
    </recommendedName>
</protein>
<dbReference type="AlphaFoldDB" id="A0AAJ1R9N1"/>
<dbReference type="GO" id="GO:0006508">
    <property type="term" value="P:proteolysis"/>
    <property type="evidence" value="ECO:0007669"/>
    <property type="project" value="InterPro"/>
</dbReference>
<dbReference type="RefSeq" id="WP_301710976.1">
    <property type="nucleotide sequence ID" value="NZ_SDWY01000001.1"/>
</dbReference>
<evidence type="ECO:0000313" key="3">
    <source>
        <dbReference type="Proteomes" id="UP001167919"/>
    </source>
</evidence>
<comment type="caution">
    <text evidence="2">The sequence shown here is derived from an EMBL/GenBank/DDBJ whole genome shotgun (WGS) entry which is preliminary data.</text>
</comment>
<dbReference type="GO" id="GO:0009002">
    <property type="term" value="F:serine-type D-Ala-D-Ala carboxypeptidase activity"/>
    <property type="evidence" value="ECO:0007669"/>
    <property type="project" value="InterPro"/>
</dbReference>
<sequence>MTELQIAAESGLCAELNGRILAEKKSTELLATGQLDKFVILYESLAAIRSHDLAFNAPIIVSDAAHSFSEKDPSAKIKLSTGELLSVKQAIEILMILSDKTAAFLLINTVFGNDHNWRCETSHFFEQLKIKDDFFTVSDQNDDDQLIQDSHMTARSLLKILNKLFNDFPEMLELAKQPELVFQSDRQAIKIKNPNVFLNDADLVTISIANSAKEDDLVAFFKMNQKQYLLELLGLESSQLRDRDTRYTQTKELFSQVRDQLWQK</sequence>
<accession>A0AAJ1R9N1</accession>
<evidence type="ECO:0000313" key="2">
    <source>
        <dbReference type="EMBL" id="MDN6899795.1"/>
    </source>
</evidence>
<reference evidence="2" key="1">
    <citation type="submission" date="2019-01" db="EMBL/GenBank/DDBJ databases">
        <title>Oenococcus sicerae UCMA17102.</title>
        <authorList>
            <person name="Cousin F.J."/>
            <person name="Le Guellec R."/>
            <person name="Cretenet M."/>
        </authorList>
    </citation>
    <scope>NUCLEOTIDE SEQUENCE</scope>
    <source>
        <strain evidence="2">UCMA17102</strain>
    </source>
</reference>
<feature type="domain" description="Peptidase S11 D-alanyl-D-alanine carboxypeptidase A N-terminal" evidence="1">
    <location>
        <begin position="3"/>
        <end position="202"/>
    </location>
</feature>
<gene>
    <name evidence="2" type="ORF">EVC35_02090</name>
</gene>
<organism evidence="2 3">
    <name type="scientific">Oenococcus sicerae</name>
    <dbReference type="NCBI Taxonomy" id="2203724"/>
    <lineage>
        <taxon>Bacteria</taxon>
        <taxon>Bacillati</taxon>
        <taxon>Bacillota</taxon>
        <taxon>Bacilli</taxon>
        <taxon>Lactobacillales</taxon>
        <taxon>Lactobacillaceae</taxon>
        <taxon>Oenococcus</taxon>
    </lineage>
</organism>
<proteinExistence type="predicted"/>
<dbReference type="SUPFAM" id="SSF56601">
    <property type="entry name" value="beta-lactamase/transpeptidase-like"/>
    <property type="match status" value="1"/>
</dbReference>
<dbReference type="InterPro" id="IPR001967">
    <property type="entry name" value="Peptidase_S11_N"/>
</dbReference>
<dbReference type="InterPro" id="IPR012338">
    <property type="entry name" value="Beta-lactam/transpept-like"/>
</dbReference>